<proteinExistence type="inferred from homology"/>
<evidence type="ECO:0000256" key="3">
    <source>
        <dbReference type="ARBA" id="ARBA00009400"/>
    </source>
</evidence>
<dbReference type="SUPFAM" id="SSF51690">
    <property type="entry name" value="Nicotinate/Quinolinate PRTase C-terminal domain-like"/>
    <property type="match status" value="1"/>
</dbReference>
<sequence length="280" mass="30190">MNAEQLRANVSAALSEDLGELNPALDISAALIPEQQVSKAKIISREPAIFAGKAYADEVFKQLGGEVSIEWLVEDGDKVVSDQVLCYLTGPARILLTGERSALNFIQTLSGIASQVAEYTQLLAGTHCQLLDTRKTLPGLRYASKYAVSCGGGTNHRFGLYDAFLIKENHIMACGSIQAAVEKARKIAPGKKVEVEVENLDELEQALVAGCDVVMLDNFTVELMKQAVAQNQGRAKLEASGNMTLATIRQYAETGVDFISVGALTKHVKALDLSMRFVAE</sequence>
<dbReference type="Pfam" id="PF02749">
    <property type="entry name" value="QRPTase_N"/>
    <property type="match status" value="1"/>
</dbReference>
<dbReference type="InterPro" id="IPR004393">
    <property type="entry name" value="NadC"/>
</dbReference>
<dbReference type="RefSeq" id="WP_055732783.1">
    <property type="nucleotide sequence ID" value="NZ_BMDY01000003.1"/>
</dbReference>
<evidence type="ECO:0000256" key="9">
    <source>
        <dbReference type="PIRNR" id="PIRNR006250"/>
    </source>
</evidence>
<dbReference type="InterPro" id="IPR036068">
    <property type="entry name" value="Nicotinate_pribotase-like_C"/>
</dbReference>
<evidence type="ECO:0000313" key="12">
    <source>
        <dbReference type="EMBL" id="GGA96695.1"/>
    </source>
</evidence>
<dbReference type="InterPro" id="IPR037128">
    <property type="entry name" value="Quinolinate_PRibosylTase_N_sf"/>
</dbReference>
<dbReference type="SUPFAM" id="SSF54675">
    <property type="entry name" value="Nicotinate/Quinolinate PRTase N-terminal domain-like"/>
    <property type="match status" value="1"/>
</dbReference>
<organism evidence="12 13">
    <name type="scientific">Agarivorans gilvus</name>
    <dbReference type="NCBI Taxonomy" id="680279"/>
    <lineage>
        <taxon>Bacteria</taxon>
        <taxon>Pseudomonadati</taxon>
        <taxon>Pseudomonadota</taxon>
        <taxon>Gammaproteobacteria</taxon>
        <taxon>Alteromonadales</taxon>
        <taxon>Alteromonadaceae</taxon>
        <taxon>Agarivorans</taxon>
    </lineage>
</organism>
<reference evidence="13" key="1">
    <citation type="journal article" date="2019" name="Int. J. Syst. Evol. Microbiol.">
        <title>The Global Catalogue of Microorganisms (GCM) 10K type strain sequencing project: providing services to taxonomists for standard genome sequencing and annotation.</title>
        <authorList>
            <consortium name="The Broad Institute Genomics Platform"/>
            <consortium name="The Broad Institute Genome Sequencing Center for Infectious Disease"/>
            <person name="Wu L."/>
            <person name="Ma J."/>
        </authorList>
    </citation>
    <scope>NUCLEOTIDE SEQUENCE [LARGE SCALE GENOMIC DNA]</scope>
    <source>
        <strain evidence="13">CGMCC 1.10131</strain>
    </source>
</reference>
<dbReference type="EC" id="2.4.2.19" evidence="4"/>
<keyword evidence="13" id="KW-1185">Reference proteome</keyword>
<accession>A0ABQ1HZD0</accession>
<dbReference type="CDD" id="cd01572">
    <property type="entry name" value="QPRTase"/>
    <property type="match status" value="1"/>
</dbReference>
<dbReference type="Gene3D" id="3.90.1170.20">
    <property type="entry name" value="Quinolinate phosphoribosyl transferase, N-terminal domain"/>
    <property type="match status" value="1"/>
</dbReference>
<evidence type="ECO:0000256" key="1">
    <source>
        <dbReference type="ARBA" id="ARBA00003237"/>
    </source>
</evidence>
<evidence type="ECO:0000256" key="7">
    <source>
        <dbReference type="ARBA" id="ARBA00022679"/>
    </source>
</evidence>
<evidence type="ECO:0000256" key="5">
    <source>
        <dbReference type="ARBA" id="ARBA00022642"/>
    </source>
</evidence>
<evidence type="ECO:0000313" key="13">
    <source>
        <dbReference type="Proteomes" id="UP000651977"/>
    </source>
</evidence>
<evidence type="ECO:0000259" key="10">
    <source>
        <dbReference type="Pfam" id="PF01729"/>
    </source>
</evidence>
<evidence type="ECO:0000256" key="8">
    <source>
        <dbReference type="ARBA" id="ARBA00033102"/>
    </source>
</evidence>
<dbReference type="PIRSF" id="PIRSF006250">
    <property type="entry name" value="NadC_ModD"/>
    <property type="match status" value="1"/>
</dbReference>
<comment type="pathway">
    <text evidence="2">Cofactor biosynthesis; NAD(+) biosynthesis; nicotinate D-ribonucleotide from quinolinate: step 1/1.</text>
</comment>
<keyword evidence="5" id="KW-0662">Pyridine nucleotide biosynthesis</keyword>
<keyword evidence="7 9" id="KW-0808">Transferase</keyword>
<dbReference type="PANTHER" id="PTHR32179">
    <property type="entry name" value="NICOTINATE-NUCLEOTIDE PYROPHOSPHORYLASE [CARBOXYLATING]"/>
    <property type="match status" value="1"/>
</dbReference>
<keyword evidence="6 9" id="KW-0328">Glycosyltransferase</keyword>
<dbReference type="NCBIfam" id="TIGR00078">
    <property type="entry name" value="nadC"/>
    <property type="match status" value="1"/>
</dbReference>
<dbReference type="InterPro" id="IPR027277">
    <property type="entry name" value="NadC/ModD"/>
</dbReference>
<evidence type="ECO:0000256" key="4">
    <source>
        <dbReference type="ARBA" id="ARBA00011944"/>
    </source>
</evidence>
<evidence type="ECO:0000259" key="11">
    <source>
        <dbReference type="Pfam" id="PF02749"/>
    </source>
</evidence>
<dbReference type="PANTHER" id="PTHR32179:SF3">
    <property type="entry name" value="NICOTINATE-NUCLEOTIDE PYROPHOSPHORYLASE [CARBOXYLATING]"/>
    <property type="match status" value="1"/>
</dbReference>
<dbReference type="Gene3D" id="3.20.20.70">
    <property type="entry name" value="Aldolase class I"/>
    <property type="match status" value="1"/>
</dbReference>
<comment type="caution">
    <text evidence="12">The sequence shown here is derived from an EMBL/GenBank/DDBJ whole genome shotgun (WGS) entry which is preliminary data.</text>
</comment>
<comment type="function">
    <text evidence="1">Involved in the catabolism of quinolinic acid (QA).</text>
</comment>
<name>A0ABQ1HZD0_9ALTE</name>
<comment type="similarity">
    <text evidence="3 9">Belongs to the NadC/ModD family.</text>
</comment>
<feature type="domain" description="Quinolinate phosphoribosyl transferase N-terminal" evidence="11">
    <location>
        <begin position="29"/>
        <end position="110"/>
    </location>
</feature>
<dbReference type="Proteomes" id="UP000651977">
    <property type="component" value="Unassembled WGS sequence"/>
</dbReference>
<feature type="domain" description="Quinolinate phosphoribosyl transferase C-terminal" evidence="10">
    <location>
        <begin position="112"/>
        <end position="276"/>
    </location>
</feature>
<dbReference type="EMBL" id="BMDY01000003">
    <property type="protein sequence ID" value="GGA96695.1"/>
    <property type="molecule type" value="Genomic_DNA"/>
</dbReference>
<protein>
    <recommendedName>
        <fullName evidence="4">nicotinate-nucleotide diphosphorylase (carboxylating)</fullName>
        <ecNumber evidence="4">2.4.2.19</ecNumber>
    </recommendedName>
    <alternativeName>
        <fullName evidence="8">Quinolinate phosphoribosyltransferase [decarboxylating]</fullName>
    </alternativeName>
</protein>
<evidence type="ECO:0000256" key="2">
    <source>
        <dbReference type="ARBA" id="ARBA00004893"/>
    </source>
</evidence>
<dbReference type="InterPro" id="IPR002638">
    <property type="entry name" value="Quinolinate_PRibosylTrfase_C"/>
</dbReference>
<dbReference type="InterPro" id="IPR013785">
    <property type="entry name" value="Aldolase_TIM"/>
</dbReference>
<dbReference type="Pfam" id="PF01729">
    <property type="entry name" value="QRPTase_C"/>
    <property type="match status" value="1"/>
</dbReference>
<evidence type="ECO:0000256" key="6">
    <source>
        <dbReference type="ARBA" id="ARBA00022676"/>
    </source>
</evidence>
<dbReference type="InterPro" id="IPR022412">
    <property type="entry name" value="Quinolinate_PRibosylTrfase_N"/>
</dbReference>
<gene>
    <name evidence="12" type="ORF">GCM10007414_07100</name>
</gene>